<evidence type="ECO:0000313" key="1">
    <source>
        <dbReference type="EMBL" id="KAJ1123076.1"/>
    </source>
</evidence>
<reference evidence="1" key="1">
    <citation type="journal article" date="2022" name="bioRxiv">
        <title>Sequencing and chromosome-scale assembly of the giantPleurodeles waltlgenome.</title>
        <authorList>
            <person name="Brown T."/>
            <person name="Elewa A."/>
            <person name="Iarovenko S."/>
            <person name="Subramanian E."/>
            <person name="Araus A.J."/>
            <person name="Petzold A."/>
            <person name="Susuki M."/>
            <person name="Suzuki K.-i.T."/>
            <person name="Hayashi T."/>
            <person name="Toyoda A."/>
            <person name="Oliveira C."/>
            <person name="Osipova E."/>
            <person name="Leigh N.D."/>
            <person name="Simon A."/>
            <person name="Yun M.H."/>
        </authorList>
    </citation>
    <scope>NUCLEOTIDE SEQUENCE</scope>
    <source>
        <strain evidence="1">20211129_DDA</strain>
        <tissue evidence="1">Liver</tissue>
    </source>
</reference>
<sequence length="147" mass="16571">MSRGRGFKNYVASLIKKVIVLDESETEIVNDIQRIHRDPYRKNLNNKKSLKILVILAKALSVRSLRVEEFSFEIKSDLSSAALNKQWDLGKRLEKFKNVGAVAQLKFPANLRVMYNNMHTIKDPTAADELLGGIRKGNTVKGKTGDS</sequence>
<keyword evidence="2" id="KW-1185">Reference proteome</keyword>
<comment type="caution">
    <text evidence="1">The sequence shown here is derived from an EMBL/GenBank/DDBJ whole genome shotgun (WGS) entry which is preliminary data.</text>
</comment>
<gene>
    <name evidence="1" type="ORF">NDU88_001549</name>
</gene>
<protein>
    <submittedName>
        <fullName evidence="1">Uncharacterized protein</fullName>
    </submittedName>
</protein>
<evidence type="ECO:0000313" key="2">
    <source>
        <dbReference type="Proteomes" id="UP001066276"/>
    </source>
</evidence>
<accession>A0AAV7P4G6</accession>
<dbReference type="Proteomes" id="UP001066276">
    <property type="component" value="Chromosome 7"/>
</dbReference>
<dbReference type="EMBL" id="JANPWB010000011">
    <property type="protein sequence ID" value="KAJ1123076.1"/>
    <property type="molecule type" value="Genomic_DNA"/>
</dbReference>
<proteinExistence type="predicted"/>
<name>A0AAV7P4G6_PLEWA</name>
<organism evidence="1 2">
    <name type="scientific">Pleurodeles waltl</name>
    <name type="common">Iberian ribbed newt</name>
    <dbReference type="NCBI Taxonomy" id="8319"/>
    <lineage>
        <taxon>Eukaryota</taxon>
        <taxon>Metazoa</taxon>
        <taxon>Chordata</taxon>
        <taxon>Craniata</taxon>
        <taxon>Vertebrata</taxon>
        <taxon>Euteleostomi</taxon>
        <taxon>Amphibia</taxon>
        <taxon>Batrachia</taxon>
        <taxon>Caudata</taxon>
        <taxon>Salamandroidea</taxon>
        <taxon>Salamandridae</taxon>
        <taxon>Pleurodelinae</taxon>
        <taxon>Pleurodeles</taxon>
    </lineage>
</organism>
<dbReference type="AlphaFoldDB" id="A0AAV7P4G6"/>